<evidence type="ECO:0000313" key="1">
    <source>
        <dbReference type="EMBL" id="KCY04430.1"/>
    </source>
</evidence>
<organism evidence="1 2">
    <name type="scientific">Acinetobacter baumannii 21072</name>
    <dbReference type="NCBI Taxonomy" id="1310697"/>
    <lineage>
        <taxon>Bacteria</taxon>
        <taxon>Pseudomonadati</taxon>
        <taxon>Pseudomonadota</taxon>
        <taxon>Gammaproteobacteria</taxon>
        <taxon>Moraxellales</taxon>
        <taxon>Moraxellaceae</taxon>
        <taxon>Acinetobacter</taxon>
        <taxon>Acinetobacter calcoaceticus/baumannii complex</taxon>
    </lineage>
</organism>
<dbReference type="EMBL" id="JMOD01000296">
    <property type="protein sequence ID" value="KCY04430.1"/>
    <property type="molecule type" value="Genomic_DNA"/>
</dbReference>
<keyword evidence="1" id="KW-0067">ATP-binding</keyword>
<keyword evidence="1" id="KW-0378">Hydrolase</keyword>
<reference evidence="1 2" key="1">
    <citation type="submission" date="2014-04" db="EMBL/GenBank/DDBJ databases">
        <title>Comparative genomics and transcriptomics to identify genetic mechanisms underlying the emergence of carbapenem resistant Acinetobacter baumannii (CRAb).</title>
        <authorList>
            <person name="Harris A.D."/>
            <person name="Johnson K.J."/>
            <person name="George J."/>
            <person name="Nadendla S."/>
            <person name="Daugherty S.C."/>
            <person name="Parankush S."/>
            <person name="Sadzewicz L."/>
            <person name="Tallon L."/>
            <person name="Sengamalay N."/>
            <person name="Hazen T.H."/>
            <person name="Rasko D.A."/>
        </authorList>
    </citation>
    <scope>NUCLEOTIDE SEQUENCE [LARGE SCALE GENOMIC DNA]</scope>
    <source>
        <strain evidence="1 2">21072</strain>
    </source>
</reference>
<dbReference type="AlphaFoldDB" id="A0A062HAD4"/>
<dbReference type="RefSeq" id="WP_109292315.1">
    <property type="nucleotide sequence ID" value="NZ_JMOD01000296.1"/>
</dbReference>
<keyword evidence="1" id="KW-0547">Nucleotide-binding</keyword>
<dbReference type="GO" id="GO:0004386">
    <property type="term" value="F:helicase activity"/>
    <property type="evidence" value="ECO:0007669"/>
    <property type="project" value="UniProtKB-KW"/>
</dbReference>
<keyword evidence="1" id="KW-0347">Helicase</keyword>
<evidence type="ECO:0000313" key="2">
    <source>
        <dbReference type="Proteomes" id="UP000027327"/>
    </source>
</evidence>
<protein>
    <submittedName>
        <fullName evidence="1">Putative ATP-dependent DNA helicase domain protein</fullName>
    </submittedName>
</protein>
<sequence>MHLTQGIPEQEIAILCPSWFDVINISKNISALNIGFNIDGVLISPIPKNQNNIWLALIRLMLTKPNIHNYIKRKRYANEISEKLNDIFFDEESINPKTILTAVNAITVKFDKEIDQWIEEVIVNFCERLRIKLTKNDLFNEEMKRALLHKPICKGFFSDIIFK</sequence>
<proteinExistence type="predicted"/>
<accession>A0A062HAD4</accession>
<name>A0A062HAD4_ACIBA</name>
<dbReference type="Proteomes" id="UP000027327">
    <property type="component" value="Unassembled WGS sequence"/>
</dbReference>
<comment type="caution">
    <text evidence="1">The sequence shown here is derived from an EMBL/GenBank/DDBJ whole genome shotgun (WGS) entry which is preliminary data.</text>
</comment>
<gene>
    <name evidence="1" type="ORF">J596_4444</name>
</gene>